<dbReference type="InterPro" id="IPR011010">
    <property type="entry name" value="DNA_brk_join_enz"/>
</dbReference>
<reference evidence="4 5" key="1">
    <citation type="submission" date="2017-09" db="EMBL/GenBank/DDBJ databases">
        <authorList>
            <person name="Ehlers B."/>
            <person name="Leendertz F.H."/>
        </authorList>
    </citation>
    <scope>NUCLEOTIDE SEQUENCE [LARGE SCALE GENOMIC DNA]</scope>
    <source>
        <strain evidence="4 5">DSM 46844</strain>
    </source>
</reference>
<protein>
    <submittedName>
        <fullName evidence="4">Phage integrase family protein</fullName>
    </submittedName>
</protein>
<evidence type="ECO:0000259" key="3">
    <source>
        <dbReference type="PROSITE" id="PS51898"/>
    </source>
</evidence>
<dbReference type="InterPro" id="IPR050090">
    <property type="entry name" value="Tyrosine_recombinase_XerCD"/>
</dbReference>
<keyword evidence="2" id="KW-0233">DNA recombination</keyword>
<evidence type="ECO:0000256" key="1">
    <source>
        <dbReference type="ARBA" id="ARBA00023125"/>
    </source>
</evidence>
<dbReference type="OrthoDB" id="9815875at2"/>
<gene>
    <name evidence="4" type="ORF">SAMN06893097_104223</name>
</gene>
<dbReference type="SUPFAM" id="SSF56349">
    <property type="entry name" value="DNA breaking-rejoining enzymes"/>
    <property type="match status" value="2"/>
</dbReference>
<dbReference type="Gene3D" id="1.10.443.10">
    <property type="entry name" value="Intergrase catalytic core"/>
    <property type="match status" value="1"/>
</dbReference>
<feature type="domain" description="Tyr recombinase" evidence="3">
    <location>
        <begin position="321"/>
        <end position="555"/>
    </location>
</feature>
<keyword evidence="1" id="KW-0238">DNA-binding</keyword>
<accession>A0A285EBK4</accession>
<dbReference type="EMBL" id="OBDO01000004">
    <property type="protein sequence ID" value="SNX96508.1"/>
    <property type="molecule type" value="Genomic_DNA"/>
</dbReference>
<dbReference type="SUPFAM" id="SSF47823">
    <property type="entry name" value="lambda integrase-like, N-terminal domain"/>
    <property type="match status" value="1"/>
</dbReference>
<organism evidence="4 5">
    <name type="scientific">Geodermatophilus sabuli</name>
    <dbReference type="NCBI Taxonomy" id="1564158"/>
    <lineage>
        <taxon>Bacteria</taxon>
        <taxon>Bacillati</taxon>
        <taxon>Actinomycetota</taxon>
        <taxon>Actinomycetes</taxon>
        <taxon>Geodermatophilales</taxon>
        <taxon>Geodermatophilaceae</taxon>
        <taxon>Geodermatophilus</taxon>
    </lineage>
</organism>
<dbReference type="GO" id="GO:0015074">
    <property type="term" value="P:DNA integration"/>
    <property type="evidence" value="ECO:0007669"/>
    <property type="project" value="InterPro"/>
</dbReference>
<dbReference type="PANTHER" id="PTHR30349">
    <property type="entry name" value="PHAGE INTEGRASE-RELATED"/>
    <property type="match status" value="1"/>
</dbReference>
<dbReference type="AlphaFoldDB" id="A0A285EBK4"/>
<dbReference type="GO" id="GO:0003677">
    <property type="term" value="F:DNA binding"/>
    <property type="evidence" value="ECO:0007669"/>
    <property type="project" value="UniProtKB-KW"/>
</dbReference>
<evidence type="ECO:0000256" key="2">
    <source>
        <dbReference type="ARBA" id="ARBA00023172"/>
    </source>
</evidence>
<dbReference type="InterPro" id="IPR010998">
    <property type="entry name" value="Integrase_recombinase_N"/>
</dbReference>
<proteinExistence type="predicted"/>
<dbReference type="Pfam" id="PF00589">
    <property type="entry name" value="Phage_integrase"/>
    <property type="match status" value="1"/>
</dbReference>
<dbReference type="GO" id="GO:0006310">
    <property type="term" value="P:DNA recombination"/>
    <property type="evidence" value="ECO:0007669"/>
    <property type="project" value="UniProtKB-KW"/>
</dbReference>
<sequence length="566" mass="61949">MPSSARTGRVDPRLVAVLADDEPSGRAAEWPAPAGTNDLGDRDAVARLFARGPRPPGAALVAVDETTSAQLLHELAVAEELAGNALAATTRASYTSHVHGFTDWCRARGIDPLQASAHQVGLHLSGYAVAFGENGQPRRTADGKLVPAVAAVSVSTRLAAIDKAFELLGRPKPGDDPELRRVLRGIRRTFSVRPRYAKAALDLPRLRRVLTVVHAGRFEQRREHALLLLRARTRATGGQLARLRWTDIVLEPMRVTITLQPERRGGPVRAVTVTAHRDETLCLVTALRNLRAAAPHLKEIAVHADGEPIARTTVYQLVERRLPAGLDLTAPPGRLDAALRPALRPDKAGGSTASLRDAAALLTCFFAALRRSELTTLTWGQLAWIGGQVRVFLVTSKTDQEGEGDELWLPPVADPLMCPVTALNAWRAHVTELTGADPVTRFPDEPVFVSVDRYGRARRDRAGRLRPLNDHGFNEMVQRRCLAAGLVKPPTDPETRRQWRNPFGGHSCRVGFVTEGLRQGLGIAEIAEQTRHRDMNTLKRYQREYDRQHNNIAKKLVEAAGLALAT</sequence>
<dbReference type="InterPro" id="IPR002104">
    <property type="entry name" value="Integrase_catalytic"/>
</dbReference>
<name>A0A285EBK4_9ACTN</name>
<dbReference type="PROSITE" id="PS51898">
    <property type="entry name" value="TYR_RECOMBINASE"/>
    <property type="match status" value="1"/>
</dbReference>
<dbReference type="InterPro" id="IPR013762">
    <property type="entry name" value="Integrase-like_cat_sf"/>
</dbReference>
<keyword evidence="5" id="KW-1185">Reference proteome</keyword>
<dbReference type="Proteomes" id="UP000219514">
    <property type="component" value="Unassembled WGS sequence"/>
</dbReference>
<dbReference type="RefSeq" id="WP_101811059.1">
    <property type="nucleotide sequence ID" value="NZ_JACHXB010000002.1"/>
</dbReference>
<evidence type="ECO:0000313" key="4">
    <source>
        <dbReference type="EMBL" id="SNX96508.1"/>
    </source>
</evidence>
<dbReference type="PANTHER" id="PTHR30349:SF90">
    <property type="entry name" value="TYROSINE RECOMBINASE XERD"/>
    <property type="match status" value="1"/>
</dbReference>
<dbReference type="Gene3D" id="1.10.150.130">
    <property type="match status" value="1"/>
</dbReference>
<evidence type="ECO:0000313" key="5">
    <source>
        <dbReference type="Proteomes" id="UP000219514"/>
    </source>
</evidence>